<organism evidence="2 3">
    <name type="scientific">Urochloa decumbens</name>
    <dbReference type="NCBI Taxonomy" id="240449"/>
    <lineage>
        <taxon>Eukaryota</taxon>
        <taxon>Viridiplantae</taxon>
        <taxon>Streptophyta</taxon>
        <taxon>Embryophyta</taxon>
        <taxon>Tracheophyta</taxon>
        <taxon>Spermatophyta</taxon>
        <taxon>Magnoliopsida</taxon>
        <taxon>Liliopsida</taxon>
        <taxon>Poales</taxon>
        <taxon>Poaceae</taxon>
        <taxon>PACMAD clade</taxon>
        <taxon>Panicoideae</taxon>
        <taxon>Panicodae</taxon>
        <taxon>Paniceae</taxon>
        <taxon>Melinidinae</taxon>
        <taxon>Urochloa</taxon>
    </lineage>
</organism>
<dbReference type="Proteomes" id="UP001497457">
    <property type="component" value="Chromosome 5rd"/>
</dbReference>
<evidence type="ECO:0000313" key="3">
    <source>
        <dbReference type="Proteomes" id="UP001497457"/>
    </source>
</evidence>
<reference evidence="3" key="1">
    <citation type="submission" date="2024-06" db="EMBL/GenBank/DDBJ databases">
        <authorList>
            <person name="Ryan C."/>
        </authorList>
    </citation>
    <scope>NUCLEOTIDE SEQUENCE [LARGE SCALE GENOMIC DNA]</scope>
</reference>
<proteinExistence type="predicted"/>
<evidence type="ECO:0000313" key="2">
    <source>
        <dbReference type="EMBL" id="CAL5063333.1"/>
    </source>
</evidence>
<name>A0ABC9EUK7_9POAL</name>
<gene>
    <name evidence="2" type="ORF">URODEC1_LOCUS98836</name>
</gene>
<protein>
    <submittedName>
        <fullName evidence="2">Uncharacterized protein</fullName>
    </submittedName>
</protein>
<keyword evidence="3" id="KW-1185">Reference proteome</keyword>
<dbReference type="PANTHER" id="PTHR35485">
    <property type="entry name" value="OS01G0888900 PROTEIN"/>
    <property type="match status" value="1"/>
</dbReference>
<evidence type="ECO:0000256" key="1">
    <source>
        <dbReference type="SAM" id="MobiDB-lite"/>
    </source>
</evidence>
<feature type="region of interest" description="Disordered" evidence="1">
    <location>
        <begin position="23"/>
        <end position="72"/>
    </location>
</feature>
<sequence>MRMEGFIPFVYGAFKRRRATRRTTHYDLISTPGASPPPPPQTRPGRPAAAERRLTGDAYYSHSESQQRQSQSCRFVVRRSLADELHLLRGGGGDDGRDTPAAGEGRRVSRSRRFSSMRVLGCVIDDDVRESAVLTGRH</sequence>
<dbReference type="PANTHER" id="PTHR35485:SF9">
    <property type="entry name" value="OS09G0518750 PROTEIN"/>
    <property type="match status" value="1"/>
</dbReference>
<feature type="compositionally biased region" description="Basic and acidic residues" evidence="1">
    <location>
        <begin position="87"/>
        <end position="98"/>
    </location>
</feature>
<reference evidence="2 3" key="2">
    <citation type="submission" date="2024-10" db="EMBL/GenBank/DDBJ databases">
        <authorList>
            <person name="Ryan C."/>
        </authorList>
    </citation>
    <scope>NUCLEOTIDE SEQUENCE [LARGE SCALE GENOMIC DNA]</scope>
</reference>
<dbReference type="EMBL" id="OZ075115">
    <property type="protein sequence ID" value="CAL5063333.1"/>
    <property type="molecule type" value="Genomic_DNA"/>
</dbReference>
<feature type="region of interest" description="Disordered" evidence="1">
    <location>
        <begin position="87"/>
        <end position="110"/>
    </location>
</feature>
<dbReference type="AlphaFoldDB" id="A0ABC9EUK7"/>
<accession>A0ABC9EUK7</accession>